<dbReference type="RefSeq" id="WP_201429677.1">
    <property type="nucleotide sequence ID" value="NZ_JAEQBW010000001.1"/>
</dbReference>
<evidence type="ECO:0000256" key="5">
    <source>
        <dbReference type="ARBA" id="ARBA00018141"/>
    </source>
</evidence>
<comment type="similarity">
    <text evidence="3">Belongs to the PTPS family. QueD subfamily.</text>
</comment>
<evidence type="ECO:0000256" key="7">
    <source>
        <dbReference type="ARBA" id="ARBA00022833"/>
    </source>
</evidence>
<comment type="caution">
    <text evidence="11">The sequence shown here is derived from an EMBL/GenBank/DDBJ whole genome shotgun (WGS) entry which is preliminary data.</text>
</comment>
<evidence type="ECO:0000256" key="8">
    <source>
        <dbReference type="ARBA" id="ARBA00023239"/>
    </source>
</evidence>
<dbReference type="PANTHER" id="PTHR12589:SF7">
    <property type="entry name" value="6-PYRUVOYL TETRAHYDROBIOPTERIN SYNTHASE"/>
    <property type="match status" value="1"/>
</dbReference>
<dbReference type="PANTHER" id="PTHR12589">
    <property type="entry name" value="PYRUVOYL TETRAHYDROBIOPTERIN SYNTHASE"/>
    <property type="match status" value="1"/>
</dbReference>
<dbReference type="SUPFAM" id="SSF55620">
    <property type="entry name" value="Tetrahydrobiopterin biosynthesis enzymes-like"/>
    <property type="match status" value="1"/>
</dbReference>
<evidence type="ECO:0000313" key="12">
    <source>
        <dbReference type="Proteomes" id="UP000611723"/>
    </source>
</evidence>
<keyword evidence="6" id="KW-0479">Metal-binding</keyword>
<comment type="pathway">
    <text evidence="2">Purine metabolism; 7-cyano-7-deazaguanine biosynthesis.</text>
</comment>
<evidence type="ECO:0000313" key="11">
    <source>
        <dbReference type="EMBL" id="MBK6263999.1"/>
    </source>
</evidence>
<organism evidence="11 12">
    <name type="scientific">Marivirga aurantiaca</name>
    <dbReference type="NCBI Taxonomy" id="2802615"/>
    <lineage>
        <taxon>Bacteria</taxon>
        <taxon>Pseudomonadati</taxon>
        <taxon>Bacteroidota</taxon>
        <taxon>Cytophagia</taxon>
        <taxon>Cytophagales</taxon>
        <taxon>Marivirgaceae</taxon>
        <taxon>Marivirga</taxon>
    </lineage>
</organism>
<sequence length="138" mass="16120">MLSITKEFRFEAAHRISNHGGDCKNLHGHSYILYVTVSAEEPDEQDMLIDFKLLKSIVKEQVLNHFDHVLILKRNKPNEALQALTDQKICWFEHEPTVERMLLFIRDALIHALPTTVQLYKLKLYETASSFGEWENKP</sequence>
<accession>A0A934WVV3</accession>
<dbReference type="GO" id="GO:0046872">
    <property type="term" value="F:metal ion binding"/>
    <property type="evidence" value="ECO:0007669"/>
    <property type="project" value="UniProtKB-KW"/>
</dbReference>
<comment type="catalytic activity">
    <reaction evidence="10">
        <text>7,8-dihydroneopterin 3'-triphosphate + H2O = 6-carboxy-5,6,7,8-tetrahydropterin + triphosphate + acetaldehyde + 2 H(+)</text>
        <dbReference type="Rhea" id="RHEA:27966"/>
        <dbReference type="ChEBI" id="CHEBI:15343"/>
        <dbReference type="ChEBI" id="CHEBI:15377"/>
        <dbReference type="ChEBI" id="CHEBI:15378"/>
        <dbReference type="ChEBI" id="CHEBI:18036"/>
        <dbReference type="ChEBI" id="CHEBI:58462"/>
        <dbReference type="ChEBI" id="CHEBI:61032"/>
        <dbReference type="EC" id="4.1.2.50"/>
    </reaction>
</comment>
<dbReference type="Pfam" id="PF01242">
    <property type="entry name" value="PTPS"/>
    <property type="match status" value="1"/>
</dbReference>
<evidence type="ECO:0000256" key="4">
    <source>
        <dbReference type="ARBA" id="ARBA00012982"/>
    </source>
</evidence>
<evidence type="ECO:0000256" key="10">
    <source>
        <dbReference type="ARBA" id="ARBA00048807"/>
    </source>
</evidence>
<dbReference type="GO" id="GO:0070497">
    <property type="term" value="F:6-carboxytetrahydropterin synthase activity"/>
    <property type="evidence" value="ECO:0007669"/>
    <property type="project" value="UniProtKB-EC"/>
</dbReference>
<evidence type="ECO:0000256" key="6">
    <source>
        <dbReference type="ARBA" id="ARBA00022723"/>
    </source>
</evidence>
<dbReference type="InterPro" id="IPR007115">
    <property type="entry name" value="6-PTP_synth/QueD"/>
</dbReference>
<comment type="cofactor">
    <cofactor evidence="1">
        <name>Zn(2+)</name>
        <dbReference type="ChEBI" id="CHEBI:29105"/>
    </cofactor>
</comment>
<keyword evidence="12" id="KW-1185">Reference proteome</keyword>
<reference evidence="11" key="1">
    <citation type="submission" date="2021-01" db="EMBL/GenBank/DDBJ databases">
        <title>Marivirga aurantiaca sp. nov., isolated from intertidal surface sediments.</title>
        <authorList>
            <person name="Zhang M."/>
        </authorList>
    </citation>
    <scope>NUCLEOTIDE SEQUENCE</scope>
    <source>
        <strain evidence="11">S37H4</strain>
    </source>
</reference>
<dbReference type="EC" id="4.1.2.50" evidence="4"/>
<name>A0A934WVV3_9BACT</name>
<evidence type="ECO:0000256" key="2">
    <source>
        <dbReference type="ARBA" id="ARBA00005061"/>
    </source>
</evidence>
<dbReference type="EMBL" id="JAEQBW010000001">
    <property type="protein sequence ID" value="MBK6263999.1"/>
    <property type="molecule type" value="Genomic_DNA"/>
</dbReference>
<evidence type="ECO:0000256" key="9">
    <source>
        <dbReference type="ARBA" id="ARBA00031449"/>
    </source>
</evidence>
<dbReference type="AlphaFoldDB" id="A0A934WVV3"/>
<dbReference type="InterPro" id="IPR038418">
    <property type="entry name" value="6-PTP_synth/QueD_sf"/>
</dbReference>
<keyword evidence="8" id="KW-0456">Lyase</keyword>
<evidence type="ECO:0000256" key="1">
    <source>
        <dbReference type="ARBA" id="ARBA00001947"/>
    </source>
</evidence>
<proteinExistence type="inferred from homology"/>
<dbReference type="Gene3D" id="3.30.479.10">
    <property type="entry name" value="6-pyruvoyl tetrahydropterin synthase/QueD"/>
    <property type="match status" value="1"/>
</dbReference>
<protein>
    <recommendedName>
        <fullName evidence="5">6-carboxy-5,6,7,8-tetrahydropterin synthase</fullName>
        <ecNumber evidence="4">4.1.2.50</ecNumber>
    </recommendedName>
    <alternativeName>
        <fullName evidence="9">Queuosine biosynthesis protein QueD</fullName>
    </alternativeName>
</protein>
<gene>
    <name evidence="11" type="ORF">JKA74_03035</name>
</gene>
<evidence type="ECO:0000256" key="3">
    <source>
        <dbReference type="ARBA" id="ARBA00008900"/>
    </source>
</evidence>
<keyword evidence="7" id="KW-0862">Zinc</keyword>
<dbReference type="Proteomes" id="UP000611723">
    <property type="component" value="Unassembled WGS sequence"/>
</dbReference>